<feature type="region of interest" description="Disordered" evidence="10">
    <location>
        <begin position="334"/>
        <end position="375"/>
    </location>
</feature>
<dbReference type="GeneID" id="87954878"/>
<sequence>MSVTPAALRAHLLESLSTLSNPHNLGLTVLISEPKRTSSIFPYTPIPPKCFQQEVLVVLSSDLPQDASQQGSESSASASSSSSPSKPMKKVLVSAISAYLYTFPSTPTPTSSSASASSSFSSQSSQSPSTAILYISKIDSSGYTPTPLPLTRVLIISFLSYFIHQIPNIRVQLFARAQKQYLFANSSNSGKKKVLGGSGLCKWWKSVYEQTASTYLNKRSEDKDVNEKPKVDNDTKEQINLKLNYLLPGYEEFEAVNLLGGQKDNSFLSQNSEWEYKPPFITSIVPSAATGITGTSSSSSTSSLPESLATLIPSLPDDPKTRFLEELVTDSLQSQNPLLNHGSKKSSEANGPKGGDGVMKQSKKERETQEELSERKAAHLALSKIHPKEFWERIGFRQECGQEVTGFFTLKVSRSPPNSKKDLVQGSDQVQAQEKVGGSVTSEVFKDSINTEQISSLDPESQVSSSNGSNELATLPTPSTSLSVVISSLDDPMNPATASKTKLLRQEILDRLLTALTNVDFATLALAIEGTEIWLKQAESIVKGEIGQSGWETCLGTIHREEGLHVAPTTSGARKEREAEKVTMLMPRKKKKV</sequence>
<feature type="region of interest" description="Disordered" evidence="10">
    <location>
        <begin position="454"/>
        <end position="476"/>
    </location>
</feature>
<evidence type="ECO:0000256" key="4">
    <source>
        <dbReference type="ARBA" id="ARBA00022763"/>
    </source>
</evidence>
<feature type="compositionally biased region" description="Basic and acidic residues" evidence="10">
    <location>
        <begin position="362"/>
        <end position="375"/>
    </location>
</feature>
<keyword evidence="8" id="KW-0539">Nucleus</keyword>
<dbReference type="RefSeq" id="XP_062790538.1">
    <property type="nucleotide sequence ID" value="XM_062934487.1"/>
</dbReference>
<dbReference type="InterPro" id="IPR016849">
    <property type="entry name" value="Rtt109"/>
</dbReference>
<dbReference type="PANTHER" id="PTHR31571">
    <property type="entry name" value="ALTERED INHERITANCE OF MITOCHONDRIA PROTEIN 6"/>
    <property type="match status" value="1"/>
</dbReference>
<keyword evidence="7" id="KW-0804">Transcription</keyword>
<evidence type="ECO:0000313" key="11">
    <source>
        <dbReference type="EMBL" id="WRT65798.1"/>
    </source>
</evidence>
<dbReference type="InterPro" id="IPR051236">
    <property type="entry name" value="HAT_RTT109-like"/>
</dbReference>
<feature type="region of interest" description="Disordered" evidence="10">
    <location>
        <begin position="415"/>
        <end position="436"/>
    </location>
</feature>
<feature type="region of interest" description="Disordered" evidence="10">
    <location>
        <begin position="568"/>
        <end position="593"/>
    </location>
</feature>
<dbReference type="PANTHER" id="PTHR31571:SF2">
    <property type="entry name" value="HISTONE ACETYLTRANSFERASE RTT109"/>
    <property type="match status" value="1"/>
</dbReference>
<dbReference type="Pfam" id="PF08214">
    <property type="entry name" value="HAT_KAT11"/>
    <property type="match status" value="1"/>
</dbReference>
<dbReference type="EC" id="2.3.1.48" evidence="2"/>
<dbReference type="EMBL" id="CP141883">
    <property type="protein sequence ID" value="WRT65798.1"/>
    <property type="molecule type" value="Genomic_DNA"/>
</dbReference>
<evidence type="ECO:0000256" key="7">
    <source>
        <dbReference type="ARBA" id="ARBA00023163"/>
    </source>
</evidence>
<keyword evidence="5" id="KW-0007">Acetylation</keyword>
<dbReference type="SMART" id="SM01250">
    <property type="entry name" value="KAT11"/>
    <property type="match status" value="1"/>
</dbReference>
<reference evidence="11 12" key="1">
    <citation type="submission" date="2024-01" db="EMBL/GenBank/DDBJ databases">
        <title>Comparative genomics of Cryptococcus and Kwoniella reveals pathogenesis evolution and contrasting modes of karyotype evolution via chromosome fusion or intercentromeric recombination.</title>
        <authorList>
            <person name="Coelho M.A."/>
            <person name="David-Palma M."/>
            <person name="Shea T."/>
            <person name="Bowers K."/>
            <person name="McGinley-Smith S."/>
            <person name="Mohammad A.W."/>
            <person name="Gnirke A."/>
            <person name="Yurkov A.M."/>
            <person name="Nowrousian M."/>
            <person name="Sun S."/>
            <person name="Cuomo C.A."/>
            <person name="Heitman J."/>
        </authorList>
    </citation>
    <scope>NUCLEOTIDE SEQUENCE [LARGE SCALE GENOMIC DNA]</scope>
    <source>
        <strain evidence="11">CBS 11374</strain>
    </source>
</reference>
<feature type="compositionally biased region" description="Low complexity" evidence="10">
    <location>
        <begin position="66"/>
        <end position="85"/>
    </location>
</feature>
<keyword evidence="6" id="KW-0805">Transcription regulation</keyword>
<keyword evidence="3" id="KW-0808">Transferase</keyword>
<evidence type="ECO:0000256" key="3">
    <source>
        <dbReference type="ARBA" id="ARBA00022679"/>
    </source>
</evidence>
<feature type="region of interest" description="Disordered" evidence="10">
    <location>
        <begin position="66"/>
        <end position="86"/>
    </location>
</feature>
<evidence type="ECO:0000256" key="1">
    <source>
        <dbReference type="ARBA" id="ARBA00004123"/>
    </source>
</evidence>
<dbReference type="PROSITE" id="PS51728">
    <property type="entry name" value="RTT109_HAT"/>
    <property type="match status" value="1"/>
</dbReference>
<dbReference type="InterPro" id="IPR013178">
    <property type="entry name" value="Histone_AcTrfase_Rtt109/CBP"/>
</dbReference>
<keyword evidence="4" id="KW-0227">DNA damage</keyword>
<name>A0ABZ1CVK9_9TREE</name>
<evidence type="ECO:0000256" key="5">
    <source>
        <dbReference type="ARBA" id="ARBA00022990"/>
    </source>
</evidence>
<evidence type="ECO:0000256" key="8">
    <source>
        <dbReference type="ARBA" id="ARBA00023242"/>
    </source>
</evidence>
<dbReference type="Proteomes" id="UP001329825">
    <property type="component" value="Chromosome 3"/>
</dbReference>
<evidence type="ECO:0000313" key="12">
    <source>
        <dbReference type="Proteomes" id="UP001329825"/>
    </source>
</evidence>
<evidence type="ECO:0000256" key="10">
    <source>
        <dbReference type="SAM" id="MobiDB-lite"/>
    </source>
</evidence>
<keyword evidence="12" id="KW-1185">Reference proteome</keyword>
<evidence type="ECO:0000256" key="6">
    <source>
        <dbReference type="ARBA" id="ARBA00023015"/>
    </source>
</evidence>
<evidence type="ECO:0000256" key="2">
    <source>
        <dbReference type="ARBA" id="ARBA00013184"/>
    </source>
</evidence>
<organism evidence="11 12">
    <name type="scientific">Kwoniella shivajii</name>
    <dbReference type="NCBI Taxonomy" id="564305"/>
    <lineage>
        <taxon>Eukaryota</taxon>
        <taxon>Fungi</taxon>
        <taxon>Dikarya</taxon>
        <taxon>Basidiomycota</taxon>
        <taxon>Agaricomycotina</taxon>
        <taxon>Tremellomycetes</taxon>
        <taxon>Tremellales</taxon>
        <taxon>Cryptococcaceae</taxon>
        <taxon>Kwoniella</taxon>
    </lineage>
</organism>
<protein>
    <recommendedName>
        <fullName evidence="2">histone acetyltransferase</fullName>
        <ecNumber evidence="2">2.3.1.48</ecNumber>
    </recommendedName>
</protein>
<evidence type="ECO:0000256" key="9">
    <source>
        <dbReference type="ARBA" id="ARBA00048940"/>
    </source>
</evidence>
<accession>A0ABZ1CVK9</accession>
<gene>
    <name evidence="11" type="ORF">IL334_002747</name>
</gene>
<comment type="subcellular location">
    <subcellularLocation>
        <location evidence="1">Nucleus</location>
    </subcellularLocation>
</comment>
<proteinExistence type="predicted"/>
<comment type="catalytic activity">
    <reaction evidence="9">
        <text>L-lysyl-[histone] + acetyl-CoA = N(6)-acetyl-L-lysyl-[histone] + CoA + H(+)</text>
        <dbReference type="Rhea" id="RHEA:21992"/>
        <dbReference type="Rhea" id="RHEA-COMP:9845"/>
        <dbReference type="Rhea" id="RHEA-COMP:11338"/>
        <dbReference type="ChEBI" id="CHEBI:15378"/>
        <dbReference type="ChEBI" id="CHEBI:29969"/>
        <dbReference type="ChEBI" id="CHEBI:57287"/>
        <dbReference type="ChEBI" id="CHEBI:57288"/>
        <dbReference type="ChEBI" id="CHEBI:61930"/>
        <dbReference type="EC" id="2.3.1.48"/>
    </reaction>
    <physiologicalReaction direction="left-to-right" evidence="9">
        <dbReference type="Rhea" id="RHEA:21993"/>
    </physiologicalReaction>
</comment>